<dbReference type="Pfam" id="PF02120">
    <property type="entry name" value="Flg_hook"/>
    <property type="match status" value="1"/>
</dbReference>
<comment type="caution">
    <text evidence="2">The sequence shown here is derived from an EMBL/GenBank/DDBJ whole genome shotgun (WGS) entry which is preliminary data.</text>
</comment>
<organism evidence="2 3">
    <name type="scientific">Rheinheimera aquimaris</name>
    <dbReference type="NCBI Taxonomy" id="412437"/>
    <lineage>
        <taxon>Bacteria</taxon>
        <taxon>Pseudomonadati</taxon>
        <taxon>Pseudomonadota</taxon>
        <taxon>Gammaproteobacteria</taxon>
        <taxon>Chromatiales</taxon>
        <taxon>Chromatiaceae</taxon>
        <taxon>Rheinheimera</taxon>
    </lineage>
</organism>
<keyword evidence="3" id="KW-1185">Reference proteome</keyword>
<name>A0ABN1D9X8_9GAMM</name>
<reference evidence="2 3" key="1">
    <citation type="journal article" date="2019" name="Int. J. Syst. Evol. Microbiol.">
        <title>The Global Catalogue of Microorganisms (GCM) 10K type strain sequencing project: providing services to taxonomists for standard genome sequencing and annotation.</title>
        <authorList>
            <consortium name="The Broad Institute Genomics Platform"/>
            <consortium name="The Broad Institute Genome Sequencing Center for Infectious Disease"/>
            <person name="Wu L."/>
            <person name="Ma J."/>
        </authorList>
    </citation>
    <scope>NUCLEOTIDE SEQUENCE [LARGE SCALE GENOMIC DNA]</scope>
    <source>
        <strain evidence="2 3">JCM 14331</strain>
    </source>
</reference>
<dbReference type="Proteomes" id="UP001501169">
    <property type="component" value="Unassembled WGS sequence"/>
</dbReference>
<evidence type="ECO:0000313" key="3">
    <source>
        <dbReference type="Proteomes" id="UP001501169"/>
    </source>
</evidence>
<evidence type="ECO:0000259" key="1">
    <source>
        <dbReference type="Pfam" id="PF02120"/>
    </source>
</evidence>
<gene>
    <name evidence="2" type="ORF">GCM10009098_02140</name>
</gene>
<proteinExistence type="predicted"/>
<protein>
    <recommendedName>
        <fullName evidence="1">Flagellar hook-length control protein-like C-terminal domain-containing protein</fullName>
    </recommendedName>
</protein>
<dbReference type="RefSeq" id="WP_226765842.1">
    <property type="nucleotide sequence ID" value="NZ_BAAAEO010000001.1"/>
</dbReference>
<dbReference type="InterPro" id="IPR021136">
    <property type="entry name" value="Flagellar_hook_control-like_C"/>
</dbReference>
<accession>A0ABN1D9X8</accession>
<evidence type="ECO:0000313" key="2">
    <source>
        <dbReference type="EMBL" id="GAA0538189.1"/>
    </source>
</evidence>
<sequence>MNQINLDKLLQLAPGAKADTAALKLVVAQVYQGQIQQLSSDGFRLQLPSAQGALQIDLPASASTSLQQLVQRSLPEQMQNLATQQQLAHHPKLNKVPVQVQFQPQPDGQIKLSLQSSTAPVTLTLQPQQLRALLISLFSSQNAATLIKSSDSNSSAALVTAKLQTQGNNYLVQLPTLPALQLKTDAQSSLATALAGSHSNQLTVVLQLTSNDKALSTNLLLGAAQGQPPGVTLLDKPQQQALMRQLVQAFNQLQLSTANSQHPAMQILKPVIAARPDLSGSYQLQLQPSAQTAQLQLLPQKAQLQLSVSPQDSNRPIQFVATGSGNPATSKAAADNSNLPLAVQQAWRNLLPLLSTRPDLLADLPELPEPVQQVLQLVRHSQPDGSKVLSASQLVTQLQSLLQFQPLQNQPNVQTSGGALAVAIQLLLGHLMQKPQNAALQPANQKLAQLINSLEPAQASSLLRQLASHSSTLQQSQLATLDSNQATQQHLLLQLPLQQGEQSVFSQIQLEQREADGKQQSGKETQWQLTMRFELQQLGALLVVAKLQQQQLQLQFYTEQQEAKQLADRFLPILKDRCTMQGLVVSEAECVLGKIPDTLLPRANSLLAIKV</sequence>
<feature type="domain" description="Flagellar hook-length control protein-like C-terminal" evidence="1">
    <location>
        <begin position="517"/>
        <end position="592"/>
    </location>
</feature>
<dbReference type="EMBL" id="BAAAEO010000001">
    <property type="protein sequence ID" value="GAA0538189.1"/>
    <property type="molecule type" value="Genomic_DNA"/>
</dbReference>